<dbReference type="InterPro" id="IPR013126">
    <property type="entry name" value="Hsp_70_fam"/>
</dbReference>
<sequence length="142" mass="15567">MAAGTKDDGPAIGIDLGTTYSCVAVWRPVHQRVEVIANDQGNLTTPSCVAFTETWRLIGDAAMNQAAMNPVNTVFGRSGRPMIVVKYRGEEKQFAAEEISSMELVKMRETAEAYLGTTVKDAVITVPVYFNDSQRPLLQKQL</sequence>
<dbReference type="Pfam" id="PF00012">
    <property type="entry name" value="HSP70"/>
    <property type="match status" value="2"/>
</dbReference>
<dbReference type="GO" id="GO:0140662">
    <property type="term" value="F:ATP-dependent protein folding chaperone"/>
    <property type="evidence" value="ECO:0007669"/>
    <property type="project" value="InterPro"/>
</dbReference>
<dbReference type="SUPFAM" id="SSF53067">
    <property type="entry name" value="Actin-like ATPase domain"/>
    <property type="match status" value="1"/>
</dbReference>
<dbReference type="EnsemblPlants" id="EMT17531">
    <property type="protein sequence ID" value="EMT17531"/>
    <property type="gene ID" value="F775_43291"/>
</dbReference>
<reference evidence="5" key="1">
    <citation type="submission" date="2015-06" db="UniProtKB">
        <authorList>
            <consortium name="EnsemblPlants"/>
        </authorList>
    </citation>
    <scope>IDENTIFICATION</scope>
</reference>
<organism evidence="5">
    <name type="scientific">Aegilops tauschii</name>
    <name type="common">Tausch's goatgrass</name>
    <name type="synonym">Aegilops squarrosa</name>
    <dbReference type="NCBI Taxonomy" id="37682"/>
    <lineage>
        <taxon>Eukaryota</taxon>
        <taxon>Viridiplantae</taxon>
        <taxon>Streptophyta</taxon>
        <taxon>Embryophyta</taxon>
        <taxon>Tracheophyta</taxon>
        <taxon>Spermatophyta</taxon>
        <taxon>Magnoliopsida</taxon>
        <taxon>Liliopsida</taxon>
        <taxon>Poales</taxon>
        <taxon>Poaceae</taxon>
        <taxon>BOP clade</taxon>
        <taxon>Pooideae</taxon>
        <taxon>Triticodae</taxon>
        <taxon>Triticeae</taxon>
        <taxon>Triticinae</taxon>
        <taxon>Aegilops</taxon>
    </lineage>
</organism>
<protein>
    <recommendedName>
        <fullName evidence="6">Heat shock cognate 70 kDa protein</fullName>
    </recommendedName>
</protein>
<dbReference type="GO" id="GO:0005524">
    <property type="term" value="F:ATP binding"/>
    <property type="evidence" value="ECO:0007669"/>
    <property type="project" value="UniProtKB-KW"/>
</dbReference>
<evidence type="ECO:0008006" key="6">
    <source>
        <dbReference type="Google" id="ProtNLM"/>
    </source>
</evidence>
<dbReference type="AlphaFoldDB" id="R7W7E5"/>
<evidence type="ECO:0000256" key="2">
    <source>
        <dbReference type="ARBA" id="ARBA00007381"/>
    </source>
</evidence>
<dbReference type="InterPro" id="IPR043129">
    <property type="entry name" value="ATPase_NBD"/>
</dbReference>
<accession>R7W7E5</accession>
<dbReference type="InterPro" id="IPR018181">
    <property type="entry name" value="Heat_shock_70_CS"/>
</dbReference>
<evidence type="ECO:0000256" key="1">
    <source>
        <dbReference type="ARBA" id="ARBA00004319"/>
    </source>
</evidence>
<proteinExistence type="inferred from homology"/>
<evidence type="ECO:0000256" key="3">
    <source>
        <dbReference type="ARBA" id="ARBA00022741"/>
    </source>
</evidence>
<keyword evidence="3" id="KW-0547">Nucleotide-binding</keyword>
<comment type="subcellular location">
    <subcellularLocation>
        <location evidence="1">Endoplasmic reticulum lumen</location>
    </subcellularLocation>
</comment>
<dbReference type="PROSITE" id="PS00297">
    <property type="entry name" value="HSP70_1"/>
    <property type="match status" value="1"/>
</dbReference>
<dbReference type="FunFam" id="3.30.30.30:FF:000005">
    <property type="entry name" value="Heat shock protein ssb1"/>
    <property type="match status" value="1"/>
</dbReference>
<name>R7W7E5_AEGTA</name>
<evidence type="ECO:0000256" key="4">
    <source>
        <dbReference type="ARBA" id="ARBA00022840"/>
    </source>
</evidence>
<dbReference type="Gene3D" id="3.30.420.40">
    <property type="match status" value="2"/>
</dbReference>
<evidence type="ECO:0000313" key="5">
    <source>
        <dbReference type="EnsemblPlants" id="EMT17531"/>
    </source>
</evidence>
<dbReference type="PRINTS" id="PR00301">
    <property type="entry name" value="HEATSHOCK70"/>
</dbReference>
<dbReference type="PANTHER" id="PTHR19375">
    <property type="entry name" value="HEAT SHOCK PROTEIN 70KDA"/>
    <property type="match status" value="1"/>
</dbReference>
<keyword evidence="4" id="KW-0067">ATP-binding</keyword>
<dbReference type="GO" id="GO:0005788">
    <property type="term" value="C:endoplasmic reticulum lumen"/>
    <property type="evidence" value="ECO:0007669"/>
    <property type="project" value="UniProtKB-SubCell"/>
</dbReference>
<dbReference type="FunFam" id="3.30.420.40:FF:000028">
    <property type="entry name" value="heat shock 70 kDa protein-like"/>
    <property type="match status" value="1"/>
</dbReference>
<comment type="similarity">
    <text evidence="2">Belongs to the heat shock protein 70 family.</text>
</comment>